<dbReference type="STRING" id="1075417.SAMN05421823_1064"/>
<sequence length="573" mass="63514">MVNHSSPQPPTLPDPMHFSRNTWLLLLAWLVAVPAFAQRLPAGPQVLTIFSDIDDTEQPYALYLPPNYDESKAYPFVMMLHGAGSNHRLALRRVFGKSNEEGATDVETSRVFPDWKAVDYIVAAPFARGTTGYQGIAEQDVMDILADVKKRFRIDENRMYLTGLSMGGGGSLWIGLTRPDLWAAIAPVCPAPPQGTEVFAPNVLNVPMHFFQGGADPVVKPEGTRQWVENLKQLGTQVTYKEFPGVQHDSWVQAYQDEFIFDWFRQFTRNPYPDRVRFATDRYAYNGAYWVTLDQLTTGTPSEIDVQFTAPNTLEVTTHNLNAFTLQLADHPKFNAGAPLALSIDGKKLKKVPAAGTLHLSKQDKGKWAVAPYTAPAMAKQPGAEGPISAAFAERHVYVYGTADDPTPEELQKRMAMAQKAADWSTYRGEFLGRVMVFPRVLADKDVRPSDFAEANLILFGTQETNRIIAQYSDQLPLQLDPGASDLGLLYVYPVQGHYVVVNSGLPWWANQEASGMPFVPSVQRLLGGFKDFVLFKGSADQVVTDGYFDQHWQLPAEAAAAMQATHSVAVTP</sequence>
<evidence type="ECO:0000256" key="1">
    <source>
        <dbReference type="ARBA" id="ARBA00022729"/>
    </source>
</evidence>
<dbReference type="InterPro" id="IPR050955">
    <property type="entry name" value="Plant_Biomass_Hydrol_Est"/>
</dbReference>
<dbReference type="Pfam" id="PF00756">
    <property type="entry name" value="Esterase"/>
    <property type="match status" value="1"/>
</dbReference>
<dbReference type="Gene3D" id="3.40.50.1820">
    <property type="entry name" value="alpha/beta hydrolase"/>
    <property type="match status" value="1"/>
</dbReference>
<gene>
    <name evidence="3" type="ORF">SAMN05421823_1064</name>
</gene>
<dbReference type="GO" id="GO:0016787">
    <property type="term" value="F:hydrolase activity"/>
    <property type="evidence" value="ECO:0007669"/>
    <property type="project" value="UniProtKB-KW"/>
</dbReference>
<keyword evidence="2" id="KW-0378">Hydrolase</keyword>
<proteinExistence type="predicted"/>
<name>A0A1G9JZH8_9BACT</name>
<dbReference type="PANTHER" id="PTHR43037">
    <property type="entry name" value="UNNAMED PRODUCT-RELATED"/>
    <property type="match status" value="1"/>
</dbReference>
<protein>
    <submittedName>
        <fullName evidence="3">Putative esterase</fullName>
    </submittedName>
</protein>
<dbReference type="EMBL" id="FNFO01000006">
    <property type="protein sequence ID" value="SDL42997.1"/>
    <property type="molecule type" value="Genomic_DNA"/>
</dbReference>
<evidence type="ECO:0000313" key="3">
    <source>
        <dbReference type="EMBL" id="SDL42997.1"/>
    </source>
</evidence>
<keyword evidence="4" id="KW-1185">Reference proteome</keyword>
<dbReference type="RefSeq" id="WP_245706079.1">
    <property type="nucleotide sequence ID" value="NZ_FNFO01000006.1"/>
</dbReference>
<organism evidence="3 4">
    <name type="scientific">Catalinimonas alkaloidigena</name>
    <dbReference type="NCBI Taxonomy" id="1075417"/>
    <lineage>
        <taxon>Bacteria</taxon>
        <taxon>Pseudomonadati</taxon>
        <taxon>Bacteroidota</taxon>
        <taxon>Cytophagia</taxon>
        <taxon>Cytophagales</taxon>
        <taxon>Catalimonadaceae</taxon>
        <taxon>Catalinimonas</taxon>
    </lineage>
</organism>
<dbReference type="PANTHER" id="PTHR43037:SF5">
    <property type="entry name" value="FERULOYL ESTERASE"/>
    <property type="match status" value="1"/>
</dbReference>
<dbReference type="InterPro" id="IPR029058">
    <property type="entry name" value="AB_hydrolase_fold"/>
</dbReference>
<evidence type="ECO:0000313" key="4">
    <source>
        <dbReference type="Proteomes" id="UP000198510"/>
    </source>
</evidence>
<keyword evidence="1" id="KW-0732">Signal</keyword>
<dbReference type="SUPFAM" id="SSF53474">
    <property type="entry name" value="alpha/beta-Hydrolases"/>
    <property type="match status" value="1"/>
</dbReference>
<dbReference type="AlphaFoldDB" id="A0A1G9JZH8"/>
<evidence type="ECO:0000256" key="2">
    <source>
        <dbReference type="ARBA" id="ARBA00022801"/>
    </source>
</evidence>
<dbReference type="Proteomes" id="UP000198510">
    <property type="component" value="Unassembled WGS sequence"/>
</dbReference>
<reference evidence="3 4" key="1">
    <citation type="submission" date="2016-10" db="EMBL/GenBank/DDBJ databases">
        <authorList>
            <person name="de Groot N.N."/>
        </authorList>
    </citation>
    <scope>NUCLEOTIDE SEQUENCE [LARGE SCALE GENOMIC DNA]</scope>
    <source>
        <strain evidence="3 4">DSM 25186</strain>
    </source>
</reference>
<accession>A0A1G9JZH8</accession>
<dbReference type="InterPro" id="IPR000801">
    <property type="entry name" value="Esterase-like"/>
</dbReference>